<reference evidence="3" key="1">
    <citation type="journal article" date="2019" name="Int. J. Syst. Evol. Microbiol.">
        <title>The Global Catalogue of Microorganisms (GCM) 10K type strain sequencing project: providing services to taxonomists for standard genome sequencing and annotation.</title>
        <authorList>
            <consortium name="The Broad Institute Genomics Platform"/>
            <consortium name="The Broad Institute Genome Sequencing Center for Infectious Disease"/>
            <person name="Wu L."/>
            <person name="Ma J."/>
        </authorList>
    </citation>
    <scope>NUCLEOTIDE SEQUENCE [LARGE SCALE GENOMIC DNA]</scope>
    <source>
        <strain evidence="3">JCM 4376</strain>
    </source>
</reference>
<accession>A0ABQ2VX00</accession>
<dbReference type="InterPro" id="IPR034660">
    <property type="entry name" value="DinB/YfiT-like"/>
</dbReference>
<name>A0ABQ2VX00_9ACTN</name>
<proteinExistence type="predicted"/>
<keyword evidence="3" id="KW-1185">Reference proteome</keyword>
<dbReference type="Proteomes" id="UP000660675">
    <property type="component" value="Unassembled WGS sequence"/>
</dbReference>
<dbReference type="InterPro" id="IPR024344">
    <property type="entry name" value="MDMPI_metal-binding"/>
</dbReference>
<dbReference type="InterPro" id="IPR017520">
    <property type="entry name" value="CHP03086"/>
</dbReference>
<dbReference type="NCBIfam" id="TIGR03086">
    <property type="entry name" value="TIGR03086 family metal-binding protein"/>
    <property type="match status" value="1"/>
</dbReference>
<evidence type="ECO:0000313" key="3">
    <source>
        <dbReference type="Proteomes" id="UP000660675"/>
    </source>
</evidence>
<dbReference type="Pfam" id="PF11716">
    <property type="entry name" value="MDMPI_N"/>
    <property type="match status" value="1"/>
</dbReference>
<dbReference type="Gene3D" id="1.20.120.450">
    <property type="entry name" value="dinb family like domain"/>
    <property type="match status" value="1"/>
</dbReference>
<feature type="domain" description="Mycothiol-dependent maleylpyruvate isomerase metal-binding" evidence="1">
    <location>
        <begin position="12"/>
        <end position="132"/>
    </location>
</feature>
<organism evidence="2 3">
    <name type="scientific">Streptomyces gelaticus</name>
    <dbReference type="NCBI Taxonomy" id="285446"/>
    <lineage>
        <taxon>Bacteria</taxon>
        <taxon>Bacillati</taxon>
        <taxon>Actinomycetota</taxon>
        <taxon>Actinomycetes</taxon>
        <taxon>Kitasatosporales</taxon>
        <taxon>Streptomycetaceae</taxon>
        <taxon>Streptomyces</taxon>
    </lineage>
</organism>
<evidence type="ECO:0000259" key="1">
    <source>
        <dbReference type="Pfam" id="PF11716"/>
    </source>
</evidence>
<protein>
    <submittedName>
        <fullName evidence="2">TIGR03086 family protein</fullName>
    </submittedName>
</protein>
<gene>
    <name evidence="2" type="ORF">GCM10015535_25870</name>
</gene>
<dbReference type="SUPFAM" id="SSF109854">
    <property type="entry name" value="DinB/YfiT-like putative metalloenzymes"/>
    <property type="match status" value="1"/>
</dbReference>
<comment type="caution">
    <text evidence="2">The sequence shown here is derived from an EMBL/GenBank/DDBJ whole genome shotgun (WGS) entry which is preliminary data.</text>
</comment>
<sequence length="204" mass="21891">MNGHALHPLMTRAAAEAARIARGVRKEHLDGPTPCADFDTRALINHWVLYTAHGLEHRARREALPQELIACDFTAAPAWADAYADQLDRAVAAWAEPAVWEGEVDLGGMAMPAVTVAQMVIKEMVVHGWDVAQATGQQLEVQDDLAQMILGVVEEHAEVYRQYGGFAAPAPVPATASLLDRALAASGRDPRWAAPTATSLTSPA</sequence>
<evidence type="ECO:0000313" key="2">
    <source>
        <dbReference type="EMBL" id="GGV83223.1"/>
    </source>
</evidence>
<dbReference type="EMBL" id="BMTF01000007">
    <property type="protein sequence ID" value="GGV83223.1"/>
    <property type="molecule type" value="Genomic_DNA"/>
</dbReference>
<dbReference type="RefSeq" id="WP_189543872.1">
    <property type="nucleotide sequence ID" value="NZ_BMTF01000007.1"/>
</dbReference>